<dbReference type="PRINTS" id="PR00344">
    <property type="entry name" value="BCTRLSENSOR"/>
</dbReference>
<dbReference type="EMBL" id="BNBO01000005">
    <property type="protein sequence ID" value="GHH64335.1"/>
    <property type="molecule type" value="Genomic_DNA"/>
</dbReference>
<evidence type="ECO:0000256" key="7">
    <source>
        <dbReference type="ARBA" id="ARBA00022777"/>
    </source>
</evidence>
<evidence type="ECO:0000259" key="14">
    <source>
        <dbReference type="PROSITE" id="PS50885"/>
    </source>
</evidence>
<dbReference type="PROSITE" id="PS50885">
    <property type="entry name" value="HAMP"/>
    <property type="match status" value="1"/>
</dbReference>
<dbReference type="SUPFAM" id="SSF47384">
    <property type="entry name" value="Homodimeric domain of signal transducing histidine kinase"/>
    <property type="match status" value="1"/>
</dbReference>
<dbReference type="GO" id="GO:0000155">
    <property type="term" value="F:phosphorelay sensor kinase activity"/>
    <property type="evidence" value="ECO:0007669"/>
    <property type="project" value="InterPro"/>
</dbReference>
<dbReference type="InterPro" id="IPR005467">
    <property type="entry name" value="His_kinase_dom"/>
</dbReference>
<feature type="region of interest" description="Disordered" evidence="11">
    <location>
        <begin position="1"/>
        <end position="25"/>
    </location>
</feature>
<comment type="caution">
    <text evidence="15">The sequence shown here is derived from an EMBL/GenBank/DDBJ whole genome shotgun (WGS) entry which is preliminary data.</text>
</comment>
<evidence type="ECO:0000256" key="3">
    <source>
        <dbReference type="ARBA" id="ARBA00012438"/>
    </source>
</evidence>
<evidence type="ECO:0000256" key="9">
    <source>
        <dbReference type="ARBA" id="ARBA00023012"/>
    </source>
</evidence>
<dbReference type="InterPro" id="IPR050428">
    <property type="entry name" value="TCS_sensor_his_kinase"/>
</dbReference>
<gene>
    <name evidence="15" type="ORF">GCM10018781_15270</name>
</gene>
<dbReference type="SMART" id="SM00388">
    <property type="entry name" value="HisKA"/>
    <property type="match status" value="1"/>
</dbReference>
<proteinExistence type="predicted"/>
<feature type="region of interest" description="Disordered" evidence="11">
    <location>
        <begin position="529"/>
        <end position="551"/>
    </location>
</feature>
<feature type="domain" description="HAMP" evidence="14">
    <location>
        <begin position="256"/>
        <end position="309"/>
    </location>
</feature>
<feature type="transmembrane region" description="Helical" evidence="12">
    <location>
        <begin position="238"/>
        <end position="259"/>
    </location>
</feature>
<evidence type="ECO:0000256" key="11">
    <source>
        <dbReference type="SAM" id="MobiDB-lite"/>
    </source>
</evidence>
<evidence type="ECO:0000256" key="10">
    <source>
        <dbReference type="ARBA" id="ARBA00023136"/>
    </source>
</evidence>
<dbReference type="InterPro" id="IPR003660">
    <property type="entry name" value="HAMP_dom"/>
</dbReference>
<dbReference type="AlphaFoldDB" id="A0A919FFT3"/>
<dbReference type="PROSITE" id="PS50109">
    <property type="entry name" value="HIS_KIN"/>
    <property type="match status" value="1"/>
</dbReference>
<evidence type="ECO:0000256" key="2">
    <source>
        <dbReference type="ARBA" id="ARBA00004236"/>
    </source>
</evidence>
<evidence type="ECO:0000313" key="15">
    <source>
        <dbReference type="EMBL" id="GHH64335.1"/>
    </source>
</evidence>
<dbReference type="InterPro" id="IPR003661">
    <property type="entry name" value="HisK_dim/P_dom"/>
</dbReference>
<dbReference type="SMART" id="SM00387">
    <property type="entry name" value="HATPase_c"/>
    <property type="match status" value="1"/>
</dbReference>
<dbReference type="EC" id="2.7.13.3" evidence="3"/>
<dbReference type="GO" id="GO:0005886">
    <property type="term" value="C:plasma membrane"/>
    <property type="evidence" value="ECO:0007669"/>
    <property type="project" value="UniProtKB-SubCell"/>
</dbReference>
<reference evidence="15" key="2">
    <citation type="submission" date="2020-09" db="EMBL/GenBank/DDBJ databases">
        <authorList>
            <person name="Sun Q."/>
            <person name="Ohkuma M."/>
        </authorList>
    </citation>
    <scope>NUCLEOTIDE SEQUENCE</scope>
    <source>
        <strain evidence="15">JCM 4646</strain>
    </source>
</reference>
<dbReference type="InterPro" id="IPR036097">
    <property type="entry name" value="HisK_dim/P_sf"/>
</dbReference>
<reference evidence="15" key="1">
    <citation type="journal article" date="2014" name="Int. J. Syst. Evol. Microbiol.">
        <title>Complete genome sequence of Corynebacterium casei LMG S-19264T (=DSM 44701T), isolated from a smear-ripened cheese.</title>
        <authorList>
            <consortium name="US DOE Joint Genome Institute (JGI-PGF)"/>
            <person name="Walter F."/>
            <person name="Albersmeier A."/>
            <person name="Kalinowski J."/>
            <person name="Ruckert C."/>
        </authorList>
    </citation>
    <scope>NUCLEOTIDE SEQUENCE</scope>
    <source>
        <strain evidence="15">JCM 4646</strain>
    </source>
</reference>
<dbReference type="CDD" id="cd00082">
    <property type="entry name" value="HisKA"/>
    <property type="match status" value="1"/>
</dbReference>
<comment type="catalytic activity">
    <reaction evidence="1">
        <text>ATP + protein L-histidine = ADP + protein N-phospho-L-histidine.</text>
        <dbReference type="EC" id="2.7.13.3"/>
    </reaction>
</comment>
<comment type="subcellular location">
    <subcellularLocation>
        <location evidence="2">Cell membrane</location>
    </subcellularLocation>
</comment>
<keyword evidence="8 12" id="KW-1133">Transmembrane helix</keyword>
<dbReference type="Proteomes" id="UP000617734">
    <property type="component" value="Unassembled WGS sequence"/>
</dbReference>
<dbReference type="Gene3D" id="3.30.565.10">
    <property type="entry name" value="Histidine kinase-like ATPase, C-terminal domain"/>
    <property type="match status" value="1"/>
</dbReference>
<dbReference type="SUPFAM" id="SSF55874">
    <property type="entry name" value="ATPase domain of HSP90 chaperone/DNA topoisomerase II/histidine kinase"/>
    <property type="match status" value="1"/>
</dbReference>
<dbReference type="PANTHER" id="PTHR45436:SF5">
    <property type="entry name" value="SENSOR HISTIDINE KINASE TRCS"/>
    <property type="match status" value="1"/>
</dbReference>
<dbReference type="SMART" id="SM00304">
    <property type="entry name" value="HAMP"/>
    <property type="match status" value="1"/>
</dbReference>
<dbReference type="Pfam" id="PF02518">
    <property type="entry name" value="HATPase_c"/>
    <property type="match status" value="1"/>
</dbReference>
<dbReference type="InterPro" id="IPR003594">
    <property type="entry name" value="HATPase_dom"/>
</dbReference>
<protein>
    <recommendedName>
        <fullName evidence="3">histidine kinase</fullName>
        <ecNumber evidence="3">2.7.13.3</ecNumber>
    </recommendedName>
</protein>
<dbReference type="PANTHER" id="PTHR45436">
    <property type="entry name" value="SENSOR HISTIDINE KINASE YKOH"/>
    <property type="match status" value="1"/>
</dbReference>
<dbReference type="CDD" id="cd06225">
    <property type="entry name" value="HAMP"/>
    <property type="match status" value="1"/>
</dbReference>
<keyword evidence="4" id="KW-0597">Phosphoprotein</keyword>
<evidence type="ECO:0000259" key="13">
    <source>
        <dbReference type="PROSITE" id="PS50109"/>
    </source>
</evidence>
<organism evidence="15 16">
    <name type="scientific">Kitasatospora indigofera</name>
    <dbReference type="NCBI Taxonomy" id="67307"/>
    <lineage>
        <taxon>Bacteria</taxon>
        <taxon>Bacillati</taxon>
        <taxon>Actinomycetota</taxon>
        <taxon>Actinomycetes</taxon>
        <taxon>Kitasatosporales</taxon>
        <taxon>Streptomycetaceae</taxon>
        <taxon>Kitasatospora</taxon>
    </lineage>
</organism>
<name>A0A919FFT3_9ACTN</name>
<dbReference type="InterPro" id="IPR036890">
    <property type="entry name" value="HATPase_C_sf"/>
</dbReference>
<evidence type="ECO:0000256" key="4">
    <source>
        <dbReference type="ARBA" id="ARBA00022553"/>
    </source>
</evidence>
<evidence type="ECO:0000256" key="12">
    <source>
        <dbReference type="SAM" id="Phobius"/>
    </source>
</evidence>
<evidence type="ECO:0000256" key="5">
    <source>
        <dbReference type="ARBA" id="ARBA00022679"/>
    </source>
</evidence>
<keyword evidence="10 12" id="KW-0472">Membrane</keyword>
<dbReference type="Pfam" id="PF00512">
    <property type="entry name" value="HisKA"/>
    <property type="match status" value="1"/>
</dbReference>
<accession>A0A919FFT3</accession>
<dbReference type="Gene3D" id="6.10.340.10">
    <property type="match status" value="1"/>
</dbReference>
<keyword evidence="16" id="KW-1185">Reference proteome</keyword>
<evidence type="ECO:0000256" key="6">
    <source>
        <dbReference type="ARBA" id="ARBA00022692"/>
    </source>
</evidence>
<sequence length="551" mass="58447">MHTDRMHTGRSRTGPGRDGPSRPWHRTSVRTRAAAGAALASLAAFGLAGVWVGGAVHDQWTALARKQAEQDIVTLTNDITLSLPGEGEETKASILLMLADGTLVRPVRPPDEGKVVQMHSERWFHQNTLLEEYTGTPALPFPGLTPYPQDVSAGHGETLTVRLPDRPRSPHDELNGPALDGRRVTLLKRVTDPASTEALEHFTGIGGLPEQRVTVFLLVDPTAADQAAARITTIFVRYVAPGAVLFTALVAWWVTGLALRPVESIRRRMARIGDGAFHERVPVPPAGDGITRLAVTTNATLDRLELALNEQRRLVSDASHELRSPLAALRSSLEVPLAHPAGADWPQVVREALADTGRLQLLTDDLLLLAATDERHPAGPRPRVDLSDVVAEQLAELAHLAAGGPAYTAGTLDQALVEGSEILLGRLVRNLLDNASRHAAGAVAASVVRAGDRVELTVTDDGPGIAPEDRERVFDRFVRLDAARDRADGGGGLGLSLVRSITGNLGGTVAFTDPPAGTGARVVVRLPAARGDGEEDEGGADGARQVAGRSG</sequence>
<evidence type="ECO:0000256" key="1">
    <source>
        <dbReference type="ARBA" id="ARBA00000085"/>
    </source>
</evidence>
<evidence type="ECO:0000256" key="8">
    <source>
        <dbReference type="ARBA" id="ARBA00022989"/>
    </source>
</evidence>
<keyword evidence="5" id="KW-0808">Transferase</keyword>
<evidence type="ECO:0000313" key="16">
    <source>
        <dbReference type="Proteomes" id="UP000617734"/>
    </source>
</evidence>
<feature type="domain" description="Histidine kinase" evidence="13">
    <location>
        <begin position="317"/>
        <end position="530"/>
    </location>
</feature>
<keyword evidence="9" id="KW-0902">Two-component regulatory system</keyword>
<dbReference type="Gene3D" id="1.10.287.130">
    <property type="match status" value="1"/>
</dbReference>
<keyword evidence="7" id="KW-0418">Kinase</keyword>
<feature type="transmembrane region" description="Helical" evidence="12">
    <location>
        <begin position="33"/>
        <end position="56"/>
    </location>
</feature>
<dbReference type="InterPro" id="IPR004358">
    <property type="entry name" value="Sig_transdc_His_kin-like_C"/>
</dbReference>
<keyword evidence="6 12" id="KW-0812">Transmembrane</keyword>